<dbReference type="SUPFAM" id="SSF46785">
    <property type="entry name" value="Winged helix' DNA-binding domain"/>
    <property type="match status" value="1"/>
</dbReference>
<keyword evidence="6" id="KW-1185">Reference proteome</keyword>
<dbReference type="InterPro" id="IPR036388">
    <property type="entry name" value="WH-like_DNA-bd_sf"/>
</dbReference>
<dbReference type="Gene3D" id="1.10.10.10">
    <property type="entry name" value="Winged helix-like DNA-binding domain superfamily/Winged helix DNA-binding domain"/>
    <property type="match status" value="1"/>
</dbReference>
<dbReference type="SUPFAM" id="SSF64288">
    <property type="entry name" value="Chorismate lyase-like"/>
    <property type="match status" value="1"/>
</dbReference>
<dbReference type="PANTHER" id="PTHR44846:SF17">
    <property type="entry name" value="GNTR-FAMILY TRANSCRIPTIONAL REGULATOR"/>
    <property type="match status" value="1"/>
</dbReference>
<sequence length="249" mass="28005">MGGARLQGTPLYVQVADDLRSKIISGAWQPGGRIPPEMELCERYHVSRITVRGALDQLVSERLLTRLRAKGTFVRHWDTDELADDHLTLATNVSSSIQELGDSIVTISASLGREVPNKKIGRILHLEGDQCAMVLRRVRVLKKGTGGNAHPFGLFVTWFTPVGGMPEDTKRFYGSFTEILRERGIVLDKSKDCIEAIRPPIEVQDALEVSPNTPILKRTKTSWMSTGAYYEYSECYYVGDQYKYYVDFS</sequence>
<evidence type="ECO:0000256" key="2">
    <source>
        <dbReference type="ARBA" id="ARBA00023125"/>
    </source>
</evidence>
<organism evidence="5 6">
    <name type="scientific">Paratractidigestivibacter faecalis</name>
    <dbReference type="NCBI Taxonomy" id="2292441"/>
    <lineage>
        <taxon>Bacteria</taxon>
        <taxon>Bacillati</taxon>
        <taxon>Actinomycetota</taxon>
        <taxon>Coriobacteriia</taxon>
        <taxon>Coriobacteriales</taxon>
        <taxon>Atopobiaceae</taxon>
        <taxon>Paratractidigestivibacter</taxon>
    </lineage>
</organism>
<comment type="caution">
    <text evidence="5">The sequence shown here is derived from an EMBL/GenBank/DDBJ whole genome shotgun (WGS) entry which is preliminary data.</text>
</comment>
<dbReference type="RefSeq" id="WP_349182812.1">
    <property type="nucleotide sequence ID" value="NZ_JBBNGS010000013.1"/>
</dbReference>
<evidence type="ECO:0000313" key="6">
    <source>
        <dbReference type="Proteomes" id="UP001478817"/>
    </source>
</evidence>
<dbReference type="PRINTS" id="PR00035">
    <property type="entry name" value="HTHGNTR"/>
</dbReference>
<evidence type="ECO:0000256" key="1">
    <source>
        <dbReference type="ARBA" id="ARBA00023015"/>
    </source>
</evidence>
<proteinExistence type="predicted"/>
<accession>A0ABV1IH05</accession>
<dbReference type="InterPro" id="IPR011663">
    <property type="entry name" value="UTRA"/>
</dbReference>
<dbReference type="Pfam" id="PF00392">
    <property type="entry name" value="GntR"/>
    <property type="match status" value="1"/>
</dbReference>
<name>A0ABV1IH05_9ACTN</name>
<dbReference type="InterPro" id="IPR028978">
    <property type="entry name" value="Chorismate_lyase_/UTRA_dom_sf"/>
</dbReference>
<dbReference type="InterPro" id="IPR000524">
    <property type="entry name" value="Tscrpt_reg_HTH_GntR"/>
</dbReference>
<keyword evidence="1" id="KW-0805">Transcription regulation</keyword>
<dbReference type="Pfam" id="PF07702">
    <property type="entry name" value="UTRA"/>
    <property type="match status" value="1"/>
</dbReference>
<dbReference type="SMART" id="SM00345">
    <property type="entry name" value="HTH_GNTR"/>
    <property type="match status" value="1"/>
</dbReference>
<dbReference type="InterPro" id="IPR036390">
    <property type="entry name" value="WH_DNA-bd_sf"/>
</dbReference>
<dbReference type="PROSITE" id="PS50949">
    <property type="entry name" value="HTH_GNTR"/>
    <property type="match status" value="1"/>
</dbReference>
<dbReference type="PANTHER" id="PTHR44846">
    <property type="entry name" value="MANNOSYL-D-GLYCERATE TRANSPORT/METABOLISM SYSTEM REPRESSOR MNGR-RELATED"/>
    <property type="match status" value="1"/>
</dbReference>
<keyword evidence="2" id="KW-0238">DNA-binding</keyword>
<evidence type="ECO:0000256" key="3">
    <source>
        <dbReference type="ARBA" id="ARBA00023163"/>
    </source>
</evidence>
<evidence type="ECO:0000259" key="4">
    <source>
        <dbReference type="PROSITE" id="PS50949"/>
    </source>
</evidence>
<feature type="domain" description="HTH gntR-type" evidence="4">
    <location>
        <begin position="9"/>
        <end position="77"/>
    </location>
</feature>
<protein>
    <submittedName>
        <fullName evidence="5">GntR family transcriptional regulator</fullName>
    </submittedName>
</protein>
<dbReference type="SMART" id="SM00866">
    <property type="entry name" value="UTRA"/>
    <property type="match status" value="1"/>
</dbReference>
<dbReference type="EMBL" id="JBBNGS010000013">
    <property type="protein sequence ID" value="MEQ2638184.1"/>
    <property type="molecule type" value="Genomic_DNA"/>
</dbReference>
<dbReference type="CDD" id="cd07377">
    <property type="entry name" value="WHTH_GntR"/>
    <property type="match status" value="1"/>
</dbReference>
<keyword evidence="3" id="KW-0804">Transcription</keyword>
<evidence type="ECO:0000313" key="5">
    <source>
        <dbReference type="EMBL" id="MEQ2638184.1"/>
    </source>
</evidence>
<gene>
    <name evidence="5" type="ORF">AAAT05_07515</name>
</gene>
<dbReference type="Proteomes" id="UP001478817">
    <property type="component" value="Unassembled WGS sequence"/>
</dbReference>
<reference evidence="5 6" key="1">
    <citation type="submission" date="2024-04" db="EMBL/GenBank/DDBJ databases">
        <title>Human intestinal bacterial collection.</title>
        <authorList>
            <person name="Pauvert C."/>
            <person name="Hitch T.C.A."/>
            <person name="Clavel T."/>
        </authorList>
    </citation>
    <scope>NUCLEOTIDE SEQUENCE [LARGE SCALE GENOMIC DNA]</scope>
    <source>
        <strain evidence="5 6">CLA-AA-H197</strain>
    </source>
</reference>
<dbReference type="Gene3D" id="3.40.1410.10">
    <property type="entry name" value="Chorismate lyase-like"/>
    <property type="match status" value="1"/>
</dbReference>
<dbReference type="InterPro" id="IPR050679">
    <property type="entry name" value="Bact_HTH_transcr_reg"/>
</dbReference>